<feature type="non-terminal residue" evidence="7">
    <location>
        <position position="358"/>
    </location>
</feature>
<dbReference type="OrthoDB" id="2748837at2759"/>
<keyword evidence="8" id="KW-1185">Reference proteome</keyword>
<comment type="caution">
    <text evidence="7">The sequence shown here is derived from an EMBL/GenBank/DDBJ whole genome shotgun (WGS) entry which is preliminary data.</text>
</comment>
<keyword evidence="1" id="KW-0479">Metal-binding</keyword>
<accession>A0A9N9P093</accession>
<dbReference type="SUPFAM" id="SSF53098">
    <property type="entry name" value="Ribonuclease H-like"/>
    <property type="match status" value="1"/>
</dbReference>
<gene>
    <name evidence="7" type="ORF">DERYTH_LOCUS19535</name>
</gene>
<evidence type="ECO:0000313" key="7">
    <source>
        <dbReference type="EMBL" id="CAG8780013.1"/>
    </source>
</evidence>
<dbReference type="InterPro" id="IPR012337">
    <property type="entry name" value="RNaseH-like_sf"/>
</dbReference>
<evidence type="ECO:0000256" key="5">
    <source>
        <dbReference type="SAM" id="MobiDB-lite"/>
    </source>
</evidence>
<reference evidence="7" key="1">
    <citation type="submission" date="2021-06" db="EMBL/GenBank/DDBJ databases">
        <authorList>
            <person name="Kallberg Y."/>
            <person name="Tangrot J."/>
            <person name="Rosling A."/>
        </authorList>
    </citation>
    <scope>NUCLEOTIDE SEQUENCE</scope>
    <source>
        <strain evidence="7">MA453B</strain>
    </source>
</reference>
<evidence type="ECO:0000313" key="8">
    <source>
        <dbReference type="Proteomes" id="UP000789405"/>
    </source>
</evidence>
<dbReference type="Pfam" id="PF02892">
    <property type="entry name" value="zf-BED"/>
    <property type="match status" value="1"/>
</dbReference>
<organism evidence="7 8">
    <name type="scientific">Dentiscutata erythropus</name>
    <dbReference type="NCBI Taxonomy" id="1348616"/>
    <lineage>
        <taxon>Eukaryota</taxon>
        <taxon>Fungi</taxon>
        <taxon>Fungi incertae sedis</taxon>
        <taxon>Mucoromycota</taxon>
        <taxon>Glomeromycotina</taxon>
        <taxon>Glomeromycetes</taxon>
        <taxon>Diversisporales</taxon>
        <taxon>Gigasporaceae</taxon>
        <taxon>Dentiscutata</taxon>
    </lineage>
</organism>
<proteinExistence type="predicted"/>
<name>A0A9N9P093_9GLOM</name>
<dbReference type="EMBL" id="CAJVPY010021564">
    <property type="protein sequence ID" value="CAG8780013.1"/>
    <property type="molecule type" value="Genomic_DNA"/>
</dbReference>
<dbReference type="PANTHER" id="PTHR23272">
    <property type="entry name" value="BED FINGER-RELATED"/>
    <property type="match status" value="1"/>
</dbReference>
<dbReference type="InterPro" id="IPR003656">
    <property type="entry name" value="Znf_BED"/>
</dbReference>
<dbReference type="PROSITE" id="PS50808">
    <property type="entry name" value="ZF_BED"/>
    <property type="match status" value="1"/>
</dbReference>
<sequence>MDDYDYNEANTDNYDYNEDNTISPDDSASAIVRSDISESIVTDLTSLQKYTSPVWKHYSLMTNEQKAICKYCKSKFSHKKGTRISHLRRHLKACRRYQASNGDSSNPPNPSDGQTQLDFSIFVTQPSKDLCHKNILQTITLDNTGSNNVAIHELVDYISQDSLININEELFHNRCFAHILNLIIRNCVKAIHSTPRQRQAYLDICEYESENPIIPSLDYHDRTFPDLPEENEWTKADNICTILNPFYDYTLKASANSYSTLNNIFASILNICIHLLNMRYHTDNFICDISGPMMEKFNKYWDDKKLESNDLNEKMQDIKKKFKTIYLQTYYSPLAIKRSTCHEAISVEDDTLMLEDHI</sequence>
<evidence type="ECO:0000256" key="2">
    <source>
        <dbReference type="ARBA" id="ARBA00022771"/>
    </source>
</evidence>
<dbReference type="SUPFAM" id="SSF57667">
    <property type="entry name" value="beta-beta-alpha zinc fingers"/>
    <property type="match status" value="1"/>
</dbReference>
<dbReference type="Proteomes" id="UP000789405">
    <property type="component" value="Unassembled WGS sequence"/>
</dbReference>
<keyword evidence="2 4" id="KW-0863">Zinc-finger</keyword>
<protein>
    <submittedName>
        <fullName evidence="7">11794_t:CDS:1</fullName>
    </submittedName>
</protein>
<dbReference type="GO" id="GO:0008270">
    <property type="term" value="F:zinc ion binding"/>
    <property type="evidence" value="ECO:0007669"/>
    <property type="project" value="UniProtKB-KW"/>
</dbReference>
<keyword evidence="3" id="KW-0862">Zinc</keyword>
<dbReference type="AlphaFoldDB" id="A0A9N9P093"/>
<evidence type="ECO:0000259" key="6">
    <source>
        <dbReference type="PROSITE" id="PS50808"/>
    </source>
</evidence>
<dbReference type="GO" id="GO:0003677">
    <property type="term" value="F:DNA binding"/>
    <property type="evidence" value="ECO:0007669"/>
    <property type="project" value="InterPro"/>
</dbReference>
<evidence type="ECO:0000256" key="3">
    <source>
        <dbReference type="ARBA" id="ARBA00022833"/>
    </source>
</evidence>
<dbReference type="SMART" id="SM00614">
    <property type="entry name" value="ZnF_BED"/>
    <property type="match status" value="1"/>
</dbReference>
<dbReference type="InterPro" id="IPR036236">
    <property type="entry name" value="Znf_C2H2_sf"/>
</dbReference>
<feature type="domain" description="BED-type" evidence="6">
    <location>
        <begin position="49"/>
        <end position="101"/>
    </location>
</feature>
<evidence type="ECO:0000256" key="4">
    <source>
        <dbReference type="PROSITE-ProRule" id="PRU00027"/>
    </source>
</evidence>
<evidence type="ECO:0000256" key="1">
    <source>
        <dbReference type="ARBA" id="ARBA00022723"/>
    </source>
</evidence>
<feature type="region of interest" description="Disordered" evidence="5">
    <location>
        <begin position="1"/>
        <end position="26"/>
    </location>
</feature>